<dbReference type="RefSeq" id="WP_104617808.1">
    <property type="nucleotide sequence ID" value="NZ_JJMJ01000016.1"/>
</dbReference>
<keyword evidence="8" id="KW-1185">Reference proteome</keyword>
<dbReference type="InterPro" id="IPR019045">
    <property type="entry name" value="Restrct_endonuc_II_HinfI"/>
</dbReference>
<gene>
    <name evidence="7" type="ORF">DJ52_00705</name>
</gene>
<evidence type="ECO:0000256" key="3">
    <source>
        <dbReference type="ARBA" id="ARBA00022759"/>
    </source>
</evidence>
<keyword evidence="3 7" id="KW-0255">Endonuclease</keyword>
<evidence type="ECO:0000256" key="5">
    <source>
        <dbReference type="ARBA" id="ARBA00093760"/>
    </source>
</evidence>
<evidence type="ECO:0000256" key="1">
    <source>
        <dbReference type="ARBA" id="ARBA00022722"/>
    </source>
</evidence>
<evidence type="ECO:0000313" key="7">
    <source>
        <dbReference type="EMBL" id="PPS23136.1"/>
    </source>
</evidence>
<organism evidence="7 8">
    <name type="scientific">Brachyspira murdochii</name>
    <dbReference type="NCBI Taxonomy" id="84378"/>
    <lineage>
        <taxon>Bacteria</taxon>
        <taxon>Pseudomonadati</taxon>
        <taxon>Spirochaetota</taxon>
        <taxon>Spirochaetia</taxon>
        <taxon>Brachyspirales</taxon>
        <taxon>Brachyspiraceae</taxon>
        <taxon>Brachyspira</taxon>
    </lineage>
</organism>
<evidence type="ECO:0000256" key="6">
    <source>
        <dbReference type="ARBA" id="ARBA00093790"/>
    </source>
</evidence>
<dbReference type="EMBL" id="JJMJ01000016">
    <property type="protein sequence ID" value="PPS23136.1"/>
    <property type="molecule type" value="Genomic_DNA"/>
</dbReference>
<comment type="catalytic activity">
    <reaction evidence="5">
        <text>Endonucleolytic cleavage of DNA to give specific double-stranded fragments with terminal 5'-phosphates.</text>
        <dbReference type="EC" id="3.1.21.4"/>
    </reaction>
</comment>
<keyword evidence="1" id="KW-0540">Nuclease</keyword>
<dbReference type="EC" id="3.1.21.4" evidence="6"/>
<proteinExistence type="predicted"/>
<reference evidence="7 8" key="1">
    <citation type="submission" date="2014-04" db="EMBL/GenBank/DDBJ databases">
        <title>Whole genome sequence of 'Brachyspira hampsonii' D13-03603F2.</title>
        <authorList>
            <person name="Patterson A.H."/>
            <person name="Chaban B."/>
            <person name="Fernando C."/>
            <person name="Harding J.C."/>
            <person name="Hill J.E."/>
        </authorList>
    </citation>
    <scope>NUCLEOTIDE SEQUENCE [LARGE SCALE GENOMIC DNA]</scope>
    <source>
        <strain evidence="7 8">D13-03603F2</strain>
    </source>
</reference>
<keyword evidence="4" id="KW-0378">Hydrolase</keyword>
<name>A0ABX5B8X5_9SPIR</name>
<dbReference type="GO" id="GO:0004519">
    <property type="term" value="F:endonuclease activity"/>
    <property type="evidence" value="ECO:0007669"/>
    <property type="project" value="UniProtKB-KW"/>
</dbReference>
<comment type="caution">
    <text evidence="7">The sequence shown here is derived from an EMBL/GenBank/DDBJ whole genome shotgun (WGS) entry which is preliminary data.</text>
</comment>
<dbReference type="InterPro" id="IPR054785">
    <property type="entry name" value="HinfI"/>
</dbReference>
<sequence length="268" mass="31969">MNSNIKNIINQAVYNIINNSASDNKIIELNKKHNVKIHFIPKRYRIFVGLLQSMNIQFGNFIEELMKVIISNEKRYKIIDEYSGEKSNNFYISKSNETRIDNYITSCQTTSNTDEQLEVSFKNLQKEIINDINNNKENINNSFKHDIDLLFEDKETNIIYYLEIKYNDDHDTGKFVDINRKFIKTFAYLVNELKTKEIIPILFFFNNKRMKGNIYIPENTNIRRGKQFFEEFLSIKYDDVDSYLQNLSESNEVIEMFDNLYKKVMELK</sequence>
<dbReference type="NCBIfam" id="NF045831">
    <property type="entry name" value="restrict_HinfI"/>
    <property type="match status" value="1"/>
</dbReference>
<keyword evidence="2" id="KW-0680">Restriction system</keyword>
<protein>
    <recommendedName>
        <fullName evidence="6">type II site-specific deoxyribonuclease</fullName>
        <ecNumber evidence="6">3.1.21.4</ecNumber>
    </recommendedName>
</protein>
<dbReference type="Pfam" id="PF09520">
    <property type="entry name" value="RE_TdeIII"/>
    <property type="match status" value="1"/>
</dbReference>
<accession>A0ABX5B8X5</accession>
<dbReference type="Proteomes" id="UP000238924">
    <property type="component" value="Unassembled WGS sequence"/>
</dbReference>
<evidence type="ECO:0000256" key="4">
    <source>
        <dbReference type="ARBA" id="ARBA00022801"/>
    </source>
</evidence>
<evidence type="ECO:0000256" key="2">
    <source>
        <dbReference type="ARBA" id="ARBA00022747"/>
    </source>
</evidence>
<evidence type="ECO:0000313" key="8">
    <source>
        <dbReference type="Proteomes" id="UP000238924"/>
    </source>
</evidence>